<sequence>MAWKYNNTEDWGWKKHENIWMPIQNTKETVEACAVAEKQASNAAQCNRYCSGETCTNIMEITKFIEENEFEEELAIMTPTLTPVIPQTFTFDVELESEP</sequence>
<protein>
    <submittedName>
        <fullName evidence="1">Uncharacterized protein</fullName>
    </submittedName>
</protein>
<name>A0A821W671_9NEOP</name>
<dbReference type="Proteomes" id="UP000663880">
    <property type="component" value="Unassembled WGS sequence"/>
</dbReference>
<evidence type="ECO:0000313" key="2">
    <source>
        <dbReference type="Proteomes" id="UP000663880"/>
    </source>
</evidence>
<gene>
    <name evidence="1" type="ORF">PMACD_LOCUS12986</name>
</gene>
<proteinExistence type="predicted"/>
<organism evidence="1 2">
    <name type="scientific">Pieris macdunnoughi</name>
    <dbReference type="NCBI Taxonomy" id="345717"/>
    <lineage>
        <taxon>Eukaryota</taxon>
        <taxon>Metazoa</taxon>
        <taxon>Ecdysozoa</taxon>
        <taxon>Arthropoda</taxon>
        <taxon>Hexapoda</taxon>
        <taxon>Insecta</taxon>
        <taxon>Pterygota</taxon>
        <taxon>Neoptera</taxon>
        <taxon>Endopterygota</taxon>
        <taxon>Lepidoptera</taxon>
        <taxon>Glossata</taxon>
        <taxon>Ditrysia</taxon>
        <taxon>Papilionoidea</taxon>
        <taxon>Pieridae</taxon>
        <taxon>Pierinae</taxon>
        <taxon>Pieris</taxon>
    </lineage>
</organism>
<comment type="caution">
    <text evidence="1">The sequence shown here is derived from an EMBL/GenBank/DDBJ whole genome shotgun (WGS) entry which is preliminary data.</text>
</comment>
<evidence type="ECO:0000313" key="1">
    <source>
        <dbReference type="EMBL" id="CAF4920633.1"/>
    </source>
</evidence>
<reference evidence="1" key="1">
    <citation type="submission" date="2021-02" db="EMBL/GenBank/DDBJ databases">
        <authorList>
            <person name="Steward A R."/>
        </authorList>
    </citation>
    <scope>NUCLEOTIDE SEQUENCE</scope>
</reference>
<keyword evidence="2" id="KW-1185">Reference proteome</keyword>
<dbReference type="EMBL" id="CAJOBZ010000054">
    <property type="protein sequence ID" value="CAF4920633.1"/>
    <property type="molecule type" value="Genomic_DNA"/>
</dbReference>
<accession>A0A821W671</accession>
<dbReference type="AlphaFoldDB" id="A0A821W671"/>
<dbReference type="OrthoDB" id="10654464at2759"/>